<comment type="caution">
    <text evidence="2">The sequence shown here is derived from an EMBL/GenBank/DDBJ whole genome shotgun (WGS) entry which is preliminary data.</text>
</comment>
<organism evidence="2 3">
    <name type="scientific">Nesterenkonia massiliensis</name>
    <dbReference type="NCBI Taxonomy" id="1232429"/>
    <lineage>
        <taxon>Bacteria</taxon>
        <taxon>Bacillati</taxon>
        <taxon>Actinomycetota</taxon>
        <taxon>Actinomycetes</taxon>
        <taxon>Micrococcales</taxon>
        <taxon>Micrococcaceae</taxon>
        <taxon>Nesterenkonia</taxon>
    </lineage>
</organism>
<dbReference type="EMBL" id="JALXMO010000106">
    <property type="protein sequence ID" value="MCT1608097.1"/>
    <property type="molecule type" value="Genomic_DNA"/>
</dbReference>
<keyword evidence="3" id="KW-1185">Reference proteome</keyword>
<feature type="transmembrane region" description="Helical" evidence="1">
    <location>
        <begin position="46"/>
        <end position="63"/>
    </location>
</feature>
<reference evidence="2 3" key="1">
    <citation type="submission" date="2022-04" db="EMBL/GenBank/DDBJ databases">
        <title>Human microbiome associated bacterial genomes.</title>
        <authorList>
            <person name="Sandstrom S."/>
            <person name="Salamzade R."/>
            <person name="Kalan L.R."/>
        </authorList>
    </citation>
    <scope>NUCLEOTIDE SEQUENCE [LARGE SCALE GENOMIC DNA]</scope>
    <source>
        <strain evidence="3">p3-SID767</strain>
    </source>
</reference>
<evidence type="ECO:0000256" key="1">
    <source>
        <dbReference type="SAM" id="Phobius"/>
    </source>
</evidence>
<keyword evidence="1" id="KW-0472">Membrane</keyword>
<evidence type="ECO:0000313" key="3">
    <source>
        <dbReference type="Proteomes" id="UP001205046"/>
    </source>
</evidence>
<accession>A0ABT2HTS4</accession>
<feature type="transmembrane region" description="Helical" evidence="1">
    <location>
        <begin position="7"/>
        <end position="26"/>
    </location>
</feature>
<dbReference type="Proteomes" id="UP001205046">
    <property type="component" value="Unassembled WGS sequence"/>
</dbReference>
<proteinExistence type="predicted"/>
<keyword evidence="1" id="KW-1133">Transmembrane helix</keyword>
<gene>
    <name evidence="2" type="ORF">M3B43_12440</name>
</gene>
<protein>
    <submittedName>
        <fullName evidence="2">Uncharacterized protein</fullName>
    </submittedName>
</protein>
<dbReference type="RefSeq" id="WP_260074448.1">
    <property type="nucleotide sequence ID" value="NZ_JALXMO010000106.1"/>
</dbReference>
<feature type="non-terminal residue" evidence="2">
    <location>
        <position position="1"/>
    </location>
</feature>
<name>A0ABT2HTS4_9MICC</name>
<keyword evidence="1" id="KW-0812">Transmembrane</keyword>
<sequence>LGQRVTVASMAALSAAAVLLAAAGFVQELFIMLHPAGWFALLWSQGPWWWLVPLALSLCVALLRRPWATASMRAG</sequence>
<evidence type="ECO:0000313" key="2">
    <source>
        <dbReference type="EMBL" id="MCT1608097.1"/>
    </source>
</evidence>